<dbReference type="OrthoDB" id="10456762at2759"/>
<feature type="non-terminal residue" evidence="1">
    <location>
        <position position="1"/>
    </location>
</feature>
<gene>
    <name evidence="1" type="ORF">Anas_13808</name>
</gene>
<comment type="caution">
    <text evidence="1">The sequence shown here is derived from an EMBL/GenBank/DDBJ whole genome shotgun (WGS) entry which is preliminary data.</text>
</comment>
<accession>A0A5N5TB26</accession>
<dbReference type="EMBL" id="SEYY01008379">
    <property type="protein sequence ID" value="KAB7502170.1"/>
    <property type="molecule type" value="Genomic_DNA"/>
</dbReference>
<name>A0A5N5TB26_9CRUS</name>
<dbReference type="Proteomes" id="UP000326759">
    <property type="component" value="Unassembled WGS sequence"/>
</dbReference>
<proteinExistence type="predicted"/>
<keyword evidence="2" id="KW-1185">Reference proteome</keyword>
<organism evidence="1 2">
    <name type="scientific">Armadillidium nasatum</name>
    <dbReference type="NCBI Taxonomy" id="96803"/>
    <lineage>
        <taxon>Eukaryota</taxon>
        <taxon>Metazoa</taxon>
        <taxon>Ecdysozoa</taxon>
        <taxon>Arthropoda</taxon>
        <taxon>Crustacea</taxon>
        <taxon>Multicrustacea</taxon>
        <taxon>Malacostraca</taxon>
        <taxon>Eumalacostraca</taxon>
        <taxon>Peracarida</taxon>
        <taxon>Isopoda</taxon>
        <taxon>Oniscidea</taxon>
        <taxon>Crinocheta</taxon>
        <taxon>Armadillidiidae</taxon>
        <taxon>Armadillidium</taxon>
    </lineage>
</organism>
<dbReference type="AlphaFoldDB" id="A0A5N5TB26"/>
<protein>
    <submittedName>
        <fullName evidence="1">Uncharacterized protein</fullName>
    </submittedName>
</protein>
<sequence>SEFGIAAMKLSNLACASHFAICIESIENLMLISNDEDHVDVGSIYKNKTLLFLLLENWVTSIGIKETEEDTDPRKRNETLQCEEPPKLYNYTLRFYLCEHLL</sequence>
<reference evidence="1 2" key="1">
    <citation type="journal article" date="2019" name="PLoS Biol.">
        <title>Sex chromosomes control vertical transmission of feminizing Wolbachia symbionts in an isopod.</title>
        <authorList>
            <person name="Becking T."/>
            <person name="Chebbi M.A."/>
            <person name="Giraud I."/>
            <person name="Moumen B."/>
            <person name="Laverre T."/>
            <person name="Caubet Y."/>
            <person name="Peccoud J."/>
            <person name="Gilbert C."/>
            <person name="Cordaux R."/>
        </authorList>
    </citation>
    <scope>NUCLEOTIDE SEQUENCE [LARGE SCALE GENOMIC DNA]</scope>
    <source>
        <strain evidence="1">ANa2</strain>
        <tissue evidence="1">Whole body excluding digestive tract and cuticle</tissue>
    </source>
</reference>
<evidence type="ECO:0000313" key="1">
    <source>
        <dbReference type="EMBL" id="KAB7502170.1"/>
    </source>
</evidence>
<evidence type="ECO:0000313" key="2">
    <source>
        <dbReference type="Proteomes" id="UP000326759"/>
    </source>
</evidence>